<dbReference type="Proteomes" id="UP000821845">
    <property type="component" value="Chromosome 5"/>
</dbReference>
<dbReference type="EMBL" id="CM023485">
    <property type="protein sequence ID" value="KAH6931041.1"/>
    <property type="molecule type" value="Genomic_DNA"/>
</dbReference>
<sequence>MPPLRWLSCAVTTCLARPNDPDQHVHAFHSRAELSGKQETPLPALSGYSASSPCMVAAAMASEPGQHCMWRAYTRKEESGPIHRNGLSRRAHPPDPSCQSSHTHA</sequence>
<keyword evidence="2" id="KW-1185">Reference proteome</keyword>
<organism evidence="1 2">
    <name type="scientific">Hyalomma asiaticum</name>
    <name type="common">Tick</name>
    <dbReference type="NCBI Taxonomy" id="266040"/>
    <lineage>
        <taxon>Eukaryota</taxon>
        <taxon>Metazoa</taxon>
        <taxon>Ecdysozoa</taxon>
        <taxon>Arthropoda</taxon>
        <taxon>Chelicerata</taxon>
        <taxon>Arachnida</taxon>
        <taxon>Acari</taxon>
        <taxon>Parasitiformes</taxon>
        <taxon>Ixodida</taxon>
        <taxon>Ixodoidea</taxon>
        <taxon>Ixodidae</taxon>
        <taxon>Hyalomminae</taxon>
        <taxon>Hyalomma</taxon>
    </lineage>
</organism>
<evidence type="ECO:0000313" key="1">
    <source>
        <dbReference type="EMBL" id="KAH6931041.1"/>
    </source>
</evidence>
<protein>
    <submittedName>
        <fullName evidence="1">Uncharacterized protein</fullName>
    </submittedName>
</protein>
<proteinExistence type="predicted"/>
<gene>
    <name evidence="1" type="ORF">HPB50_021784</name>
</gene>
<name>A0ACB7SAQ4_HYAAI</name>
<reference evidence="1" key="1">
    <citation type="submission" date="2020-05" db="EMBL/GenBank/DDBJ databases">
        <title>Large-scale comparative analyses of tick genomes elucidate their genetic diversity and vector capacities.</title>
        <authorList>
            <person name="Jia N."/>
            <person name="Wang J."/>
            <person name="Shi W."/>
            <person name="Du L."/>
            <person name="Sun Y."/>
            <person name="Zhan W."/>
            <person name="Jiang J."/>
            <person name="Wang Q."/>
            <person name="Zhang B."/>
            <person name="Ji P."/>
            <person name="Sakyi L.B."/>
            <person name="Cui X."/>
            <person name="Yuan T."/>
            <person name="Jiang B."/>
            <person name="Yang W."/>
            <person name="Lam T.T.-Y."/>
            <person name="Chang Q."/>
            <person name="Ding S."/>
            <person name="Wang X."/>
            <person name="Zhu J."/>
            <person name="Ruan X."/>
            <person name="Zhao L."/>
            <person name="Wei J."/>
            <person name="Que T."/>
            <person name="Du C."/>
            <person name="Cheng J."/>
            <person name="Dai P."/>
            <person name="Han X."/>
            <person name="Huang E."/>
            <person name="Gao Y."/>
            <person name="Liu J."/>
            <person name="Shao H."/>
            <person name="Ye R."/>
            <person name="Li L."/>
            <person name="Wei W."/>
            <person name="Wang X."/>
            <person name="Wang C."/>
            <person name="Yang T."/>
            <person name="Huo Q."/>
            <person name="Li W."/>
            <person name="Guo W."/>
            <person name="Chen H."/>
            <person name="Zhou L."/>
            <person name="Ni X."/>
            <person name="Tian J."/>
            <person name="Zhou Y."/>
            <person name="Sheng Y."/>
            <person name="Liu T."/>
            <person name="Pan Y."/>
            <person name="Xia L."/>
            <person name="Li J."/>
            <person name="Zhao F."/>
            <person name="Cao W."/>
        </authorList>
    </citation>
    <scope>NUCLEOTIDE SEQUENCE</scope>
    <source>
        <strain evidence="1">Hyas-2018</strain>
    </source>
</reference>
<accession>A0ACB7SAQ4</accession>
<comment type="caution">
    <text evidence="1">The sequence shown here is derived from an EMBL/GenBank/DDBJ whole genome shotgun (WGS) entry which is preliminary data.</text>
</comment>
<evidence type="ECO:0000313" key="2">
    <source>
        <dbReference type="Proteomes" id="UP000821845"/>
    </source>
</evidence>